<evidence type="ECO:0000313" key="6">
    <source>
        <dbReference type="Proteomes" id="UP000002009"/>
    </source>
</evidence>
<organism evidence="5 6">
    <name type="scientific">Micromonas commoda (strain RCC299 / NOUM17 / CCMP2709)</name>
    <name type="common">Picoplanktonic green alga</name>
    <dbReference type="NCBI Taxonomy" id="296587"/>
    <lineage>
        <taxon>Eukaryota</taxon>
        <taxon>Viridiplantae</taxon>
        <taxon>Chlorophyta</taxon>
        <taxon>Mamiellophyceae</taxon>
        <taxon>Mamiellales</taxon>
        <taxon>Mamiellaceae</taxon>
        <taxon>Micromonas</taxon>
    </lineage>
</organism>
<keyword evidence="6" id="KW-1185">Reference proteome</keyword>
<dbReference type="InterPro" id="IPR036424">
    <property type="entry name" value="UPP_synth-like_sf"/>
</dbReference>
<feature type="region of interest" description="Disordered" evidence="4">
    <location>
        <begin position="155"/>
        <end position="179"/>
    </location>
</feature>
<feature type="compositionally biased region" description="Basic and acidic residues" evidence="4">
    <location>
        <begin position="162"/>
        <end position="172"/>
    </location>
</feature>
<dbReference type="GO" id="GO:0005783">
    <property type="term" value="C:endoplasmic reticulum"/>
    <property type="evidence" value="ECO:0007669"/>
    <property type="project" value="TreeGrafter"/>
</dbReference>
<dbReference type="Proteomes" id="UP000002009">
    <property type="component" value="Chromosome 15"/>
</dbReference>
<dbReference type="GO" id="GO:0016094">
    <property type="term" value="P:polyprenol biosynthetic process"/>
    <property type="evidence" value="ECO:0007669"/>
    <property type="project" value="TreeGrafter"/>
</dbReference>
<dbReference type="EC" id="2.5.1.-" evidence="3"/>
<dbReference type="RefSeq" id="XP_002506461.1">
    <property type="nucleotide sequence ID" value="XM_002506415.1"/>
</dbReference>
<dbReference type="KEGG" id="mis:MICPUN_70424"/>
<dbReference type="FunCoup" id="C1EHP3">
    <property type="interactions" value="1749"/>
</dbReference>
<dbReference type="SUPFAM" id="SSF64005">
    <property type="entry name" value="Undecaprenyl diphosphate synthase"/>
    <property type="match status" value="1"/>
</dbReference>
<feature type="non-terminal residue" evidence="5">
    <location>
        <position position="1"/>
    </location>
</feature>
<dbReference type="EMBL" id="CP001333">
    <property type="protein sequence ID" value="ACO67719.1"/>
    <property type="molecule type" value="Genomic_DNA"/>
</dbReference>
<dbReference type="eggNOG" id="KOG1602">
    <property type="taxonomic scope" value="Eukaryota"/>
</dbReference>
<dbReference type="GO" id="GO:0045547">
    <property type="term" value="F:ditrans,polycis-polyprenyl diphosphate synthase [(2E,6E)-farnesyl diphosphate specific] activity"/>
    <property type="evidence" value="ECO:0007669"/>
    <property type="project" value="TreeGrafter"/>
</dbReference>
<dbReference type="HAMAP" id="MF_01139">
    <property type="entry name" value="ISPT"/>
    <property type="match status" value="1"/>
</dbReference>
<evidence type="ECO:0000256" key="3">
    <source>
        <dbReference type="RuleBase" id="RU363018"/>
    </source>
</evidence>
<feature type="region of interest" description="Disordered" evidence="4">
    <location>
        <begin position="236"/>
        <end position="264"/>
    </location>
</feature>
<dbReference type="STRING" id="296587.C1EHP3"/>
<protein>
    <recommendedName>
        <fullName evidence="3">Alkyl transferase</fullName>
        <ecNumber evidence="3">2.5.1.-</ecNumber>
    </recommendedName>
</protein>
<dbReference type="CDD" id="cd00475">
    <property type="entry name" value="Cis_IPPS"/>
    <property type="match status" value="1"/>
</dbReference>
<dbReference type="OrthoDB" id="4173905at2759"/>
<dbReference type="AlphaFoldDB" id="C1EHP3"/>
<reference evidence="5 6" key="1">
    <citation type="journal article" date="2009" name="Science">
        <title>Green evolution and dynamic adaptations revealed by genomes of the marine picoeukaryotes Micromonas.</title>
        <authorList>
            <person name="Worden A.Z."/>
            <person name="Lee J.H."/>
            <person name="Mock T."/>
            <person name="Rouze P."/>
            <person name="Simmons M.P."/>
            <person name="Aerts A.L."/>
            <person name="Allen A.E."/>
            <person name="Cuvelier M.L."/>
            <person name="Derelle E."/>
            <person name="Everett M.V."/>
            <person name="Foulon E."/>
            <person name="Grimwood J."/>
            <person name="Gundlach H."/>
            <person name="Henrissat B."/>
            <person name="Napoli C."/>
            <person name="McDonald S.M."/>
            <person name="Parker M.S."/>
            <person name="Rombauts S."/>
            <person name="Salamov A."/>
            <person name="Von Dassow P."/>
            <person name="Badger J.H."/>
            <person name="Coutinho P.M."/>
            <person name="Demir E."/>
            <person name="Dubchak I."/>
            <person name="Gentemann C."/>
            <person name="Eikrem W."/>
            <person name="Gready J.E."/>
            <person name="John U."/>
            <person name="Lanier W."/>
            <person name="Lindquist E.A."/>
            <person name="Lucas S."/>
            <person name="Mayer K.F."/>
            <person name="Moreau H."/>
            <person name="Not F."/>
            <person name="Otillar R."/>
            <person name="Panaud O."/>
            <person name="Pangilinan J."/>
            <person name="Paulsen I."/>
            <person name="Piegu B."/>
            <person name="Poliakov A."/>
            <person name="Robbens S."/>
            <person name="Schmutz J."/>
            <person name="Toulza E."/>
            <person name="Wyss T."/>
            <person name="Zelensky A."/>
            <person name="Zhou K."/>
            <person name="Armbrust E.V."/>
            <person name="Bhattacharya D."/>
            <person name="Goodenough U.W."/>
            <person name="Van de Peer Y."/>
            <person name="Grigoriev I.V."/>
        </authorList>
    </citation>
    <scope>NUCLEOTIDE SEQUENCE [LARGE SCALE GENOMIC DNA]</scope>
    <source>
        <strain evidence="6">RCC299 / NOUM17</strain>
    </source>
</reference>
<gene>
    <name evidence="5" type="ORF">MICPUN_70424</name>
</gene>
<dbReference type="Pfam" id="PF01255">
    <property type="entry name" value="Prenyltransf"/>
    <property type="match status" value="1"/>
</dbReference>
<name>C1EHP3_MICCC</name>
<evidence type="ECO:0000256" key="1">
    <source>
        <dbReference type="ARBA" id="ARBA00005432"/>
    </source>
</evidence>
<dbReference type="OMA" id="DFRAPHF"/>
<keyword evidence="2 3" id="KW-0808">Transferase</keyword>
<dbReference type="PANTHER" id="PTHR10291">
    <property type="entry name" value="DEHYDRODOLICHYL DIPHOSPHATE SYNTHASE FAMILY MEMBER"/>
    <property type="match status" value="1"/>
</dbReference>
<comment type="similarity">
    <text evidence="1 3">Belongs to the UPP synthase family.</text>
</comment>
<sequence>GPIPKHVAIVMDGNRRFAETRGLRKESGHEFGAEKLLEVLEWSLALGVECLSVYAFSTDNFKRSETEVDVLFQLAERRLDEMATSRVIHDRNVRVQVLGELHMLPPGVRRAAARVMAATAAHSDGPVLNVCFAYTGREDVCLAVGAMARGVGEGTLDPVDDVTERPSDETGRKPGAPPVDLLIRTSGETRLSDFMLWGISGHAVLCFQEVLWPDFSFTDMCYAVWTYQRSAEHSRGGRARYEAARADAEAERRDRRSVEAERAA</sequence>
<dbReference type="InterPro" id="IPR018520">
    <property type="entry name" value="UPP_synth-like_CS"/>
</dbReference>
<dbReference type="InterPro" id="IPR001441">
    <property type="entry name" value="UPP_synth-like"/>
</dbReference>
<dbReference type="Gene3D" id="3.40.1180.10">
    <property type="entry name" value="Decaprenyl diphosphate synthase-like"/>
    <property type="match status" value="1"/>
</dbReference>
<evidence type="ECO:0000256" key="2">
    <source>
        <dbReference type="ARBA" id="ARBA00022679"/>
    </source>
</evidence>
<feature type="non-terminal residue" evidence="5">
    <location>
        <position position="264"/>
    </location>
</feature>
<evidence type="ECO:0000313" key="5">
    <source>
        <dbReference type="EMBL" id="ACO67719.1"/>
    </source>
</evidence>
<dbReference type="PANTHER" id="PTHR10291:SF43">
    <property type="entry name" value="DEHYDRODOLICHYL DIPHOSPHATE SYNTHASE COMPLEX SUBUNIT DHDDS"/>
    <property type="match status" value="1"/>
</dbReference>
<dbReference type="InParanoid" id="C1EHP3"/>
<accession>C1EHP3</accession>
<evidence type="ECO:0000256" key="4">
    <source>
        <dbReference type="SAM" id="MobiDB-lite"/>
    </source>
</evidence>
<dbReference type="NCBIfam" id="TIGR00055">
    <property type="entry name" value="uppS"/>
    <property type="match status" value="1"/>
</dbReference>
<proteinExistence type="inferred from homology"/>
<dbReference type="PROSITE" id="PS01066">
    <property type="entry name" value="UPP_SYNTHASE"/>
    <property type="match status" value="1"/>
</dbReference>
<dbReference type="GeneID" id="8249216"/>